<evidence type="ECO:0000313" key="2">
    <source>
        <dbReference type="Proteomes" id="UP000036520"/>
    </source>
</evidence>
<reference evidence="1 2" key="1">
    <citation type="submission" date="2015-07" db="EMBL/GenBank/DDBJ databases">
        <authorList>
            <person name="Kim K.M."/>
        </authorList>
    </citation>
    <scope>NUCLEOTIDE SEQUENCE [LARGE SCALE GENOMIC DNA]</scope>
    <source>
        <strain evidence="1 2">KCTC 12363</strain>
    </source>
</reference>
<dbReference type="Pfam" id="PF13419">
    <property type="entry name" value="HAD_2"/>
    <property type="match status" value="1"/>
</dbReference>
<dbReference type="Gene3D" id="1.10.150.240">
    <property type="entry name" value="Putative phosphatase, domain 2"/>
    <property type="match status" value="1"/>
</dbReference>
<dbReference type="SFLD" id="SFLDG01129">
    <property type="entry name" value="C1.5:_HAD__Beta-PGM__Phosphata"/>
    <property type="match status" value="1"/>
</dbReference>
<protein>
    <submittedName>
        <fullName evidence="1">HAD-superfamily hydrolase, subfamily IA, variant 1</fullName>
    </submittedName>
</protein>
<dbReference type="InterPro" id="IPR041492">
    <property type="entry name" value="HAD_2"/>
</dbReference>
<dbReference type="PANTHER" id="PTHR43434:SF19">
    <property type="entry name" value="PHOSPHONOACETALDEHYDE HYDROLASE"/>
    <property type="match status" value="1"/>
</dbReference>
<dbReference type="SFLD" id="SFLDS00003">
    <property type="entry name" value="Haloacid_Dehalogenase"/>
    <property type="match status" value="1"/>
</dbReference>
<dbReference type="RefSeq" id="WP_048641449.1">
    <property type="nucleotide sequence ID" value="NZ_CAXBGM010000091.1"/>
</dbReference>
<keyword evidence="2" id="KW-1185">Reference proteome</keyword>
<dbReference type="GO" id="GO:0005829">
    <property type="term" value="C:cytosol"/>
    <property type="evidence" value="ECO:0007669"/>
    <property type="project" value="TreeGrafter"/>
</dbReference>
<dbReference type="InterPro" id="IPR023214">
    <property type="entry name" value="HAD_sf"/>
</dbReference>
<accession>A0A0H4P9C3</accession>
<dbReference type="EMBL" id="CP012040">
    <property type="protein sequence ID" value="AKP51066.1"/>
    <property type="molecule type" value="Genomic_DNA"/>
</dbReference>
<dbReference type="STRING" id="320787.CA2015_1631"/>
<dbReference type="InterPro" id="IPR006439">
    <property type="entry name" value="HAD-SF_hydro_IA"/>
</dbReference>
<evidence type="ECO:0000313" key="1">
    <source>
        <dbReference type="EMBL" id="AKP51066.1"/>
    </source>
</evidence>
<dbReference type="GO" id="GO:0008967">
    <property type="term" value="F:phosphoglycolate phosphatase activity"/>
    <property type="evidence" value="ECO:0007669"/>
    <property type="project" value="TreeGrafter"/>
</dbReference>
<dbReference type="KEGG" id="camu:CA2015_1631"/>
<sequence>MKTPIKLAVFDMAGTTINSDTVVPQLLLKAFNQHGFHKLSIEAINSEMGYSIPDAIRKLLSTHSSYQKELSDIIIEKIYITFKTGIKNHFLSNPVISPVEDALEVFETLQQLGIKIGLNTNLNRSSANFLLEGAGWLNHPLIDITVCSDEVCKGRPHPDMILQMMAALGIGSPSEIIKIGDSVADILEGQQSGCLLSIGITNAYFSYDDLMTAQPSHVLNSLSDIIPIVKRELENISE</sequence>
<dbReference type="InterPro" id="IPR050155">
    <property type="entry name" value="HAD-like_hydrolase_sf"/>
</dbReference>
<dbReference type="PANTHER" id="PTHR43434">
    <property type="entry name" value="PHOSPHOGLYCOLATE PHOSPHATASE"/>
    <property type="match status" value="1"/>
</dbReference>
<name>A0A0H4P9C3_9BACT</name>
<proteinExistence type="predicted"/>
<dbReference type="Gene3D" id="3.40.50.1000">
    <property type="entry name" value="HAD superfamily/HAD-like"/>
    <property type="match status" value="1"/>
</dbReference>
<dbReference type="InterPro" id="IPR036412">
    <property type="entry name" value="HAD-like_sf"/>
</dbReference>
<dbReference type="Proteomes" id="UP000036520">
    <property type="component" value="Chromosome"/>
</dbReference>
<dbReference type="GO" id="GO:0006281">
    <property type="term" value="P:DNA repair"/>
    <property type="evidence" value="ECO:0007669"/>
    <property type="project" value="TreeGrafter"/>
</dbReference>
<organism evidence="1 2">
    <name type="scientific">Cyclobacterium amurskyense</name>
    <dbReference type="NCBI Taxonomy" id="320787"/>
    <lineage>
        <taxon>Bacteria</taxon>
        <taxon>Pseudomonadati</taxon>
        <taxon>Bacteroidota</taxon>
        <taxon>Cytophagia</taxon>
        <taxon>Cytophagales</taxon>
        <taxon>Cyclobacteriaceae</taxon>
        <taxon>Cyclobacterium</taxon>
    </lineage>
</organism>
<dbReference type="InterPro" id="IPR023198">
    <property type="entry name" value="PGP-like_dom2"/>
</dbReference>
<dbReference type="AlphaFoldDB" id="A0A0H4P9C3"/>
<keyword evidence="1" id="KW-0378">Hydrolase</keyword>
<dbReference type="NCBIfam" id="TIGR01549">
    <property type="entry name" value="HAD-SF-IA-v1"/>
    <property type="match status" value="1"/>
</dbReference>
<dbReference type="SUPFAM" id="SSF56784">
    <property type="entry name" value="HAD-like"/>
    <property type="match status" value="1"/>
</dbReference>
<gene>
    <name evidence="1" type="ORF">CA2015_1631</name>
</gene>
<dbReference type="OrthoDB" id="5504491at2"/>